<name>A0ABQ9EIQ5_TEGGR</name>
<evidence type="ECO:0000313" key="2">
    <source>
        <dbReference type="EMBL" id="KAJ8303400.1"/>
    </source>
</evidence>
<comment type="caution">
    <text evidence="2">The sequence shown here is derived from an EMBL/GenBank/DDBJ whole genome shotgun (WGS) entry which is preliminary data.</text>
</comment>
<evidence type="ECO:0008006" key="4">
    <source>
        <dbReference type="Google" id="ProtNLM"/>
    </source>
</evidence>
<evidence type="ECO:0000256" key="1">
    <source>
        <dbReference type="SAM" id="MobiDB-lite"/>
    </source>
</evidence>
<feature type="compositionally biased region" description="Basic and acidic residues" evidence="1">
    <location>
        <begin position="289"/>
        <end position="307"/>
    </location>
</feature>
<organism evidence="2 3">
    <name type="scientific">Tegillarca granosa</name>
    <name type="common">Malaysian cockle</name>
    <name type="synonym">Anadara granosa</name>
    <dbReference type="NCBI Taxonomy" id="220873"/>
    <lineage>
        <taxon>Eukaryota</taxon>
        <taxon>Metazoa</taxon>
        <taxon>Spiralia</taxon>
        <taxon>Lophotrochozoa</taxon>
        <taxon>Mollusca</taxon>
        <taxon>Bivalvia</taxon>
        <taxon>Autobranchia</taxon>
        <taxon>Pteriomorphia</taxon>
        <taxon>Arcoida</taxon>
        <taxon>Arcoidea</taxon>
        <taxon>Arcidae</taxon>
        <taxon>Tegillarca</taxon>
    </lineage>
</organism>
<evidence type="ECO:0000313" key="3">
    <source>
        <dbReference type="Proteomes" id="UP001217089"/>
    </source>
</evidence>
<accession>A0ABQ9EIQ5</accession>
<sequence length="360" mass="40352">MHAGKAQRGSYRQYDLTALDNAFKAGRWHECPWSSKAYNVPLTTLNIGRFHIDCVTSGAPSLFSQEQESFLVEHIKTMSQLGYGYTRSEVVTLASDYAVDLGLRDDRKDLTMKWFYNFIRRWPEIHIRKPSSLSELRAKSASPECINNYFTELDKILTKYDFKDKPHLIYNVDEKGINTGVTKPPNFVTSKEKVAQVVTSERSQTITVLGCGNAAGANIPPFLVFPGKRMLPELLTGASPGCDVYDHALCPENIRSTLRKSGIYPFSADVADSSCTMPSLVYKGQVEIEHDNQENNDNSKEKSEQKVTDGASKETGQLLDKTTEFFNKRGGEVLKSFAVAKKARRSISSIIGGNRIHFRK</sequence>
<reference evidence="2 3" key="1">
    <citation type="submission" date="2022-12" db="EMBL/GenBank/DDBJ databases">
        <title>Chromosome-level genome of Tegillarca granosa.</title>
        <authorList>
            <person name="Kim J."/>
        </authorList>
    </citation>
    <scope>NUCLEOTIDE SEQUENCE [LARGE SCALE GENOMIC DNA]</scope>
    <source>
        <strain evidence="2">Teg-2019</strain>
        <tissue evidence="2">Adductor muscle</tissue>
    </source>
</reference>
<gene>
    <name evidence="2" type="ORF">KUTeg_019796</name>
</gene>
<feature type="region of interest" description="Disordered" evidence="1">
    <location>
        <begin position="289"/>
        <end position="314"/>
    </location>
</feature>
<keyword evidence="3" id="KW-1185">Reference proteome</keyword>
<dbReference type="Proteomes" id="UP001217089">
    <property type="component" value="Unassembled WGS sequence"/>
</dbReference>
<protein>
    <recommendedName>
        <fullName evidence="4">HTH CENPB-type domain-containing protein</fullName>
    </recommendedName>
</protein>
<proteinExistence type="predicted"/>
<dbReference type="EMBL" id="JARBDR010000917">
    <property type="protein sequence ID" value="KAJ8303400.1"/>
    <property type="molecule type" value="Genomic_DNA"/>
</dbReference>